<dbReference type="InterPro" id="IPR036388">
    <property type="entry name" value="WH-like_DNA-bd_sf"/>
</dbReference>
<reference evidence="4" key="1">
    <citation type="submission" date="2020-09" db="EMBL/GenBank/DDBJ databases">
        <title>Secondary metabolite and genome analysis of marine Streptomyces chumphonensis KK1-2T.</title>
        <authorList>
            <person name="Phongsopitanun W."/>
            <person name="Kanchanasin P."/>
            <person name="Pittayakhajonwut P."/>
            <person name="Suwanborirux K."/>
            <person name="Tanasupawat S."/>
        </authorList>
    </citation>
    <scope>NUCLEOTIDE SEQUENCE</scope>
    <source>
        <strain evidence="4">KK1-2</strain>
    </source>
</reference>
<dbReference type="GO" id="GO:0006355">
    <property type="term" value="P:regulation of DNA-templated transcription"/>
    <property type="evidence" value="ECO:0007669"/>
    <property type="project" value="InterPro"/>
</dbReference>
<evidence type="ECO:0000256" key="2">
    <source>
        <dbReference type="PROSITE-ProRule" id="PRU00169"/>
    </source>
</evidence>
<evidence type="ECO:0000313" key="5">
    <source>
        <dbReference type="Proteomes" id="UP000632289"/>
    </source>
</evidence>
<comment type="caution">
    <text evidence="4">The sequence shown here is derived from an EMBL/GenBank/DDBJ whole genome shotgun (WGS) entry which is preliminary data.</text>
</comment>
<name>A0A927EWV0_9ACTN</name>
<dbReference type="EMBL" id="JACXYU010000001">
    <property type="protein sequence ID" value="MBD3930462.1"/>
    <property type="molecule type" value="Genomic_DNA"/>
</dbReference>
<gene>
    <name evidence="4" type="ORF">IF129_02575</name>
</gene>
<dbReference type="SUPFAM" id="SSF52172">
    <property type="entry name" value="CheY-like"/>
    <property type="match status" value="1"/>
</dbReference>
<dbReference type="PANTHER" id="PTHR43214:SF43">
    <property type="entry name" value="TWO-COMPONENT RESPONSE REGULATOR"/>
    <property type="match status" value="1"/>
</dbReference>
<evidence type="ECO:0000313" key="4">
    <source>
        <dbReference type="EMBL" id="MBD3930462.1"/>
    </source>
</evidence>
<proteinExistence type="predicted"/>
<dbReference type="Gene3D" id="1.10.10.10">
    <property type="entry name" value="Winged helix-like DNA-binding domain superfamily/Winged helix DNA-binding domain"/>
    <property type="match status" value="1"/>
</dbReference>
<keyword evidence="5" id="KW-1185">Reference proteome</keyword>
<dbReference type="SMART" id="SM00421">
    <property type="entry name" value="HTH_LUXR"/>
    <property type="match status" value="1"/>
</dbReference>
<dbReference type="Pfam" id="PF00196">
    <property type="entry name" value="GerE"/>
    <property type="match status" value="1"/>
</dbReference>
<dbReference type="SUPFAM" id="SSF46894">
    <property type="entry name" value="C-terminal effector domain of the bipartite response regulators"/>
    <property type="match status" value="1"/>
</dbReference>
<dbReference type="PROSITE" id="PS50110">
    <property type="entry name" value="RESPONSE_REGULATORY"/>
    <property type="match status" value="1"/>
</dbReference>
<dbReference type="InterPro" id="IPR016032">
    <property type="entry name" value="Sig_transdc_resp-reg_C-effctor"/>
</dbReference>
<dbReference type="Proteomes" id="UP000632289">
    <property type="component" value="Unassembled WGS sequence"/>
</dbReference>
<feature type="modified residue" description="4-aspartylphosphate" evidence="2">
    <location>
        <position position="59"/>
    </location>
</feature>
<dbReference type="InterPro" id="IPR011006">
    <property type="entry name" value="CheY-like_superfamily"/>
</dbReference>
<dbReference type="Gene3D" id="3.40.50.2300">
    <property type="match status" value="1"/>
</dbReference>
<feature type="domain" description="Response regulatory" evidence="3">
    <location>
        <begin position="8"/>
        <end position="123"/>
    </location>
</feature>
<dbReference type="GO" id="GO:0003677">
    <property type="term" value="F:DNA binding"/>
    <property type="evidence" value="ECO:0007669"/>
    <property type="project" value="UniProtKB-KW"/>
</dbReference>
<keyword evidence="2" id="KW-0597">Phosphoprotein</keyword>
<dbReference type="GO" id="GO:0000160">
    <property type="term" value="P:phosphorelay signal transduction system"/>
    <property type="evidence" value="ECO:0007669"/>
    <property type="project" value="InterPro"/>
</dbReference>
<sequence length="218" mass="22940">MTSKGTVRVALLDAHPVVLAGLEAWYAASGEPITVCATGRDLATALAGPGRDADVVVLDLHLSPGRRAYEELRTLVAQGRRVLVHAPGESRTAAVTCLDLGAHTLITKAEGAQHLVAATLAAARGTGYTSPALATLLGGANRPDRPQLAPRERDVLLTWFRSDSKSAVAADLGISVRTVNTYLDRIRDKYGDAGRPARTKAHLVARAVQDGLIALDDL</sequence>
<dbReference type="RefSeq" id="WP_191207738.1">
    <property type="nucleotide sequence ID" value="NZ_BAABKL010000039.1"/>
</dbReference>
<organism evidence="4 5">
    <name type="scientific">Streptomyces chumphonensis</name>
    <dbReference type="NCBI Taxonomy" id="1214925"/>
    <lineage>
        <taxon>Bacteria</taxon>
        <taxon>Bacillati</taxon>
        <taxon>Actinomycetota</taxon>
        <taxon>Actinomycetes</taxon>
        <taxon>Kitasatosporales</taxon>
        <taxon>Streptomycetaceae</taxon>
        <taxon>Streptomyces</taxon>
    </lineage>
</organism>
<dbReference type="PANTHER" id="PTHR43214">
    <property type="entry name" value="TWO-COMPONENT RESPONSE REGULATOR"/>
    <property type="match status" value="1"/>
</dbReference>
<dbReference type="InterPro" id="IPR000792">
    <property type="entry name" value="Tscrpt_reg_LuxR_C"/>
</dbReference>
<keyword evidence="1" id="KW-0238">DNA-binding</keyword>
<dbReference type="AlphaFoldDB" id="A0A927EWV0"/>
<protein>
    <submittedName>
        <fullName evidence="4">Response regulator transcription factor</fullName>
    </submittedName>
</protein>
<evidence type="ECO:0000259" key="3">
    <source>
        <dbReference type="PROSITE" id="PS50110"/>
    </source>
</evidence>
<dbReference type="InterPro" id="IPR001789">
    <property type="entry name" value="Sig_transdc_resp-reg_receiver"/>
</dbReference>
<dbReference type="InterPro" id="IPR039420">
    <property type="entry name" value="WalR-like"/>
</dbReference>
<accession>A0A927EWV0</accession>
<evidence type="ECO:0000256" key="1">
    <source>
        <dbReference type="ARBA" id="ARBA00023125"/>
    </source>
</evidence>